<protein>
    <recommendedName>
        <fullName evidence="4">Methyltransferase</fullName>
        <ecNumber evidence="4">2.1.1.-</ecNumber>
    </recommendedName>
</protein>
<dbReference type="Proteomes" id="UP000501452">
    <property type="component" value="Chromosome"/>
</dbReference>
<evidence type="ECO:0000256" key="4">
    <source>
        <dbReference type="RuleBase" id="RU362026"/>
    </source>
</evidence>
<sequence length="367" mass="40806">MQLFLDPYRVGRRGPEVGLHAATLAAWERPFGRPARLYSLPARPERKGLPELVWIGKEQVVDLATGIPPRALRRAPELSLTGTGPANTIVHGDNLLALAALLPAYREKVKLVFIDPPYNAPGERWPYEDRLYEPPAEGWFGEVGAEDEDPLRHDKWLCMMYPRLELLRDLLSPEGRIFVTMGENEAPRLRLLMNEVFGPGTFLGCAAWHKGPSPGQNAGFLSKTHNYVVVHAKNAAPKPEANLPTTWWTAGEFGDSEEARRELEALFPEREDLFAIPKPTRLVRRIVEAATDPRGGDVVLDCFAGSGTTAQAVLEQNAWDGGDRRFVLVEMAGFANDLTAERVRRVLSGGDRSSSAGFDFYELDEVR</sequence>
<dbReference type="InterPro" id="IPR029063">
    <property type="entry name" value="SAM-dependent_MTases_sf"/>
</dbReference>
<proteinExistence type="inferred from homology"/>
<dbReference type="AlphaFoldDB" id="A0A6G8Q5S5"/>
<dbReference type="GO" id="GO:0008170">
    <property type="term" value="F:N-methyltransferase activity"/>
    <property type="evidence" value="ECO:0007669"/>
    <property type="project" value="InterPro"/>
</dbReference>
<dbReference type="GO" id="GO:0032259">
    <property type="term" value="P:methylation"/>
    <property type="evidence" value="ECO:0007669"/>
    <property type="project" value="UniProtKB-KW"/>
</dbReference>
<dbReference type="Gene3D" id="3.40.50.150">
    <property type="entry name" value="Vaccinia Virus protein VP39"/>
    <property type="match status" value="1"/>
</dbReference>
<name>A0A6G8Q5S5_9ACTN</name>
<dbReference type="KEGG" id="rub:GBA63_03545"/>
<evidence type="ECO:0000256" key="1">
    <source>
        <dbReference type="ARBA" id="ARBA00006594"/>
    </source>
</evidence>
<feature type="domain" description="DNA methylase N-4/N-6" evidence="5">
    <location>
        <begin position="109"/>
        <end position="317"/>
    </location>
</feature>
<evidence type="ECO:0000256" key="2">
    <source>
        <dbReference type="ARBA" id="ARBA00022603"/>
    </source>
</evidence>
<dbReference type="EMBL" id="CP045119">
    <property type="protein sequence ID" value="QIN81816.1"/>
    <property type="molecule type" value="Genomic_DNA"/>
</dbReference>
<dbReference type="GO" id="GO:0003677">
    <property type="term" value="F:DNA binding"/>
    <property type="evidence" value="ECO:0007669"/>
    <property type="project" value="InterPro"/>
</dbReference>
<dbReference type="Pfam" id="PF01555">
    <property type="entry name" value="N6_N4_Mtase"/>
    <property type="match status" value="1"/>
</dbReference>
<dbReference type="PROSITE" id="PS00092">
    <property type="entry name" value="N6_MTASE"/>
    <property type="match status" value="1"/>
</dbReference>
<gene>
    <name evidence="6" type="ORF">GBA63_03545</name>
</gene>
<dbReference type="PRINTS" id="PR00508">
    <property type="entry name" value="S21N4MTFRASE"/>
</dbReference>
<evidence type="ECO:0000313" key="6">
    <source>
        <dbReference type="EMBL" id="QIN81816.1"/>
    </source>
</evidence>
<dbReference type="InterPro" id="IPR002052">
    <property type="entry name" value="DNA_methylase_N6_adenine_CS"/>
</dbReference>
<accession>A0A6G8Q5S5</accession>
<dbReference type="EC" id="2.1.1.-" evidence="4"/>
<dbReference type="InterPro" id="IPR002941">
    <property type="entry name" value="DNA_methylase_N4/N6"/>
</dbReference>
<organism evidence="6 7">
    <name type="scientific">Rubrobacter tropicus</name>
    <dbReference type="NCBI Taxonomy" id="2653851"/>
    <lineage>
        <taxon>Bacteria</taxon>
        <taxon>Bacillati</taxon>
        <taxon>Actinomycetota</taxon>
        <taxon>Rubrobacteria</taxon>
        <taxon>Rubrobacterales</taxon>
        <taxon>Rubrobacteraceae</taxon>
        <taxon>Rubrobacter</taxon>
    </lineage>
</organism>
<dbReference type="InterPro" id="IPR001091">
    <property type="entry name" value="RM_Methyltransferase"/>
</dbReference>
<evidence type="ECO:0000256" key="3">
    <source>
        <dbReference type="ARBA" id="ARBA00022679"/>
    </source>
</evidence>
<evidence type="ECO:0000259" key="5">
    <source>
        <dbReference type="Pfam" id="PF01555"/>
    </source>
</evidence>
<keyword evidence="3" id="KW-0808">Transferase</keyword>
<keyword evidence="7" id="KW-1185">Reference proteome</keyword>
<reference evidence="6 7" key="1">
    <citation type="submission" date="2019-10" db="EMBL/GenBank/DDBJ databases">
        <title>Rubrobacter sp nov SCSIO 52090 isolated from a deep-sea sediment in the South China Sea.</title>
        <authorList>
            <person name="Chen R.W."/>
        </authorList>
    </citation>
    <scope>NUCLEOTIDE SEQUENCE [LARGE SCALE GENOMIC DNA]</scope>
    <source>
        <strain evidence="6 7">SCSIO 52909</strain>
    </source>
</reference>
<keyword evidence="2" id="KW-0489">Methyltransferase</keyword>
<comment type="similarity">
    <text evidence="1 4">Belongs to the N(4)/N(6)-methyltransferase family.</text>
</comment>
<dbReference type="SUPFAM" id="SSF53335">
    <property type="entry name" value="S-adenosyl-L-methionine-dependent methyltransferases"/>
    <property type="match status" value="1"/>
</dbReference>
<evidence type="ECO:0000313" key="7">
    <source>
        <dbReference type="Proteomes" id="UP000501452"/>
    </source>
</evidence>